<gene>
    <name evidence="7" type="ORF">FXN63_01145</name>
</gene>
<keyword evidence="4" id="KW-0804">Transcription</keyword>
<dbReference type="PANTHER" id="PTHR30055:SF238">
    <property type="entry name" value="MYCOFACTOCIN BIOSYNTHESIS TRANSCRIPTIONAL REGULATOR MFTR-RELATED"/>
    <property type="match status" value="1"/>
</dbReference>
<accession>A0A5C0ATH0</accession>
<evidence type="ECO:0000256" key="2">
    <source>
        <dbReference type="ARBA" id="ARBA00023015"/>
    </source>
</evidence>
<dbReference type="RefSeq" id="WP_148812044.1">
    <property type="nucleotide sequence ID" value="NZ_CP043046.1"/>
</dbReference>
<dbReference type="Pfam" id="PF00440">
    <property type="entry name" value="TetR_N"/>
    <property type="match status" value="1"/>
</dbReference>
<keyword evidence="1" id="KW-0678">Repressor</keyword>
<dbReference type="PANTHER" id="PTHR30055">
    <property type="entry name" value="HTH-TYPE TRANSCRIPTIONAL REGULATOR RUTR"/>
    <property type="match status" value="1"/>
</dbReference>
<dbReference type="InterPro" id="IPR023772">
    <property type="entry name" value="DNA-bd_HTH_TetR-type_CS"/>
</dbReference>
<feature type="domain" description="HTH tetR-type" evidence="6">
    <location>
        <begin position="46"/>
        <end position="106"/>
    </location>
</feature>
<keyword evidence="8" id="KW-1185">Reference proteome</keyword>
<organism evidence="7 8">
    <name type="scientific">Pigmentiphaga aceris</name>
    <dbReference type="NCBI Taxonomy" id="1940612"/>
    <lineage>
        <taxon>Bacteria</taxon>
        <taxon>Pseudomonadati</taxon>
        <taxon>Pseudomonadota</taxon>
        <taxon>Betaproteobacteria</taxon>
        <taxon>Burkholderiales</taxon>
        <taxon>Alcaligenaceae</taxon>
        <taxon>Pigmentiphaga</taxon>
    </lineage>
</organism>
<keyword evidence="2" id="KW-0805">Transcription regulation</keyword>
<dbReference type="GO" id="GO:0000976">
    <property type="term" value="F:transcription cis-regulatory region binding"/>
    <property type="evidence" value="ECO:0007669"/>
    <property type="project" value="TreeGrafter"/>
</dbReference>
<dbReference type="AlphaFoldDB" id="A0A5C0ATH0"/>
<evidence type="ECO:0000256" key="4">
    <source>
        <dbReference type="ARBA" id="ARBA00023163"/>
    </source>
</evidence>
<sequence length="273" mass="30074">MAKTAHSPTDLSPVSAPLVDVQSADAQSADTTVVRVRRAPASAKSEQRIKDILRVARAVFSEHGFERATTTDIAQRLGVSEATVFTYFRGKRELCVRVLSDWYDEIIVDIESKLPALSGTYAKLHFVVHSHLRHLLVDGTGLCALILAEGRARNDELGETFSALQRRYTAPVMAVLAEARECGEIRDDVPLRLLRAMIYGPMEHVLWGAIRRNEAVDIDVTADQIMRLLWQTVQPPALDTLALMRFHSEVSGALARVKAASVLPDDPVATQPA</sequence>
<dbReference type="OrthoDB" id="3210235at2"/>
<dbReference type="KEGG" id="pacr:FXN63_01145"/>
<evidence type="ECO:0000256" key="5">
    <source>
        <dbReference type="PROSITE-ProRule" id="PRU00335"/>
    </source>
</evidence>
<dbReference type="SUPFAM" id="SSF46689">
    <property type="entry name" value="Homeodomain-like"/>
    <property type="match status" value="1"/>
</dbReference>
<name>A0A5C0ATH0_9BURK</name>
<dbReference type="Proteomes" id="UP000325161">
    <property type="component" value="Chromosome"/>
</dbReference>
<keyword evidence="3 5" id="KW-0238">DNA-binding</keyword>
<evidence type="ECO:0000256" key="1">
    <source>
        <dbReference type="ARBA" id="ARBA00022491"/>
    </source>
</evidence>
<evidence type="ECO:0000259" key="6">
    <source>
        <dbReference type="PROSITE" id="PS50977"/>
    </source>
</evidence>
<reference evidence="7 8" key="1">
    <citation type="submission" date="2019-08" db="EMBL/GenBank/DDBJ databases">
        <title>Amphibian skin-associated Pigmentiphaga: genome sequence and occurrence across geography and hosts.</title>
        <authorList>
            <person name="Bletz M.C."/>
            <person name="Bunk B."/>
            <person name="Sproeer C."/>
            <person name="Biwer P."/>
            <person name="Reiter S."/>
            <person name="Rabemananjara F.C.E."/>
            <person name="Schulz S."/>
            <person name="Overmann J."/>
            <person name="Vences M."/>
        </authorList>
    </citation>
    <scope>NUCLEOTIDE SEQUENCE [LARGE SCALE GENOMIC DNA]</scope>
    <source>
        <strain evidence="7 8">Mada1488</strain>
    </source>
</reference>
<dbReference type="InterPro" id="IPR001647">
    <property type="entry name" value="HTH_TetR"/>
</dbReference>
<dbReference type="SUPFAM" id="SSF48498">
    <property type="entry name" value="Tetracyclin repressor-like, C-terminal domain"/>
    <property type="match status" value="1"/>
</dbReference>
<dbReference type="InterPro" id="IPR009057">
    <property type="entry name" value="Homeodomain-like_sf"/>
</dbReference>
<dbReference type="Gene3D" id="1.10.357.10">
    <property type="entry name" value="Tetracycline Repressor, domain 2"/>
    <property type="match status" value="1"/>
</dbReference>
<dbReference type="InterPro" id="IPR013570">
    <property type="entry name" value="Tscrpt_reg_YsiA_C"/>
</dbReference>
<evidence type="ECO:0000256" key="3">
    <source>
        <dbReference type="ARBA" id="ARBA00023125"/>
    </source>
</evidence>
<dbReference type="PRINTS" id="PR00455">
    <property type="entry name" value="HTHTETR"/>
</dbReference>
<dbReference type="PROSITE" id="PS50977">
    <property type="entry name" value="HTH_TETR_2"/>
    <property type="match status" value="1"/>
</dbReference>
<dbReference type="Pfam" id="PF08359">
    <property type="entry name" value="TetR_C_4"/>
    <property type="match status" value="1"/>
</dbReference>
<evidence type="ECO:0000313" key="8">
    <source>
        <dbReference type="Proteomes" id="UP000325161"/>
    </source>
</evidence>
<dbReference type="Gene3D" id="1.10.10.60">
    <property type="entry name" value="Homeodomain-like"/>
    <property type="match status" value="1"/>
</dbReference>
<protein>
    <submittedName>
        <fullName evidence="7">TetR/AcrR family transcriptional regulator</fullName>
    </submittedName>
</protein>
<evidence type="ECO:0000313" key="7">
    <source>
        <dbReference type="EMBL" id="QEI04593.1"/>
    </source>
</evidence>
<proteinExistence type="predicted"/>
<dbReference type="PROSITE" id="PS01081">
    <property type="entry name" value="HTH_TETR_1"/>
    <property type="match status" value="1"/>
</dbReference>
<feature type="DNA-binding region" description="H-T-H motif" evidence="5">
    <location>
        <begin position="69"/>
        <end position="88"/>
    </location>
</feature>
<dbReference type="InterPro" id="IPR050109">
    <property type="entry name" value="HTH-type_TetR-like_transc_reg"/>
</dbReference>
<dbReference type="EMBL" id="CP043046">
    <property type="protein sequence ID" value="QEI04593.1"/>
    <property type="molecule type" value="Genomic_DNA"/>
</dbReference>
<dbReference type="InterPro" id="IPR036271">
    <property type="entry name" value="Tet_transcr_reg_TetR-rel_C_sf"/>
</dbReference>
<dbReference type="GO" id="GO:0003700">
    <property type="term" value="F:DNA-binding transcription factor activity"/>
    <property type="evidence" value="ECO:0007669"/>
    <property type="project" value="TreeGrafter"/>
</dbReference>